<evidence type="ECO:0000256" key="1">
    <source>
        <dbReference type="SAM" id="MobiDB-lite"/>
    </source>
</evidence>
<keyword evidence="3" id="KW-1185">Reference proteome</keyword>
<feature type="compositionally biased region" description="Polar residues" evidence="1">
    <location>
        <begin position="64"/>
        <end position="73"/>
    </location>
</feature>
<dbReference type="EMBL" id="LN890945">
    <property type="protein sequence ID" value="CUS15664.1"/>
    <property type="molecule type" value="Genomic_DNA"/>
</dbReference>
<feature type="region of interest" description="Disordered" evidence="1">
    <location>
        <begin position="125"/>
        <end position="165"/>
    </location>
</feature>
<dbReference type="AlphaFoldDB" id="A0A292Q8D5"/>
<feature type="compositionally biased region" description="Basic and acidic residues" evidence="1">
    <location>
        <begin position="47"/>
        <end position="57"/>
    </location>
</feature>
<evidence type="ECO:0000313" key="3">
    <source>
        <dbReference type="Proteomes" id="UP001412239"/>
    </source>
</evidence>
<feature type="compositionally biased region" description="Basic residues" evidence="1">
    <location>
        <begin position="21"/>
        <end position="46"/>
    </location>
</feature>
<gene>
    <name evidence="2" type="ORF">GSTUAT00000367001</name>
</gene>
<organism evidence="2 3">
    <name type="scientific">Tuber aestivum</name>
    <name type="common">summer truffle</name>
    <dbReference type="NCBI Taxonomy" id="59557"/>
    <lineage>
        <taxon>Eukaryota</taxon>
        <taxon>Fungi</taxon>
        <taxon>Dikarya</taxon>
        <taxon>Ascomycota</taxon>
        <taxon>Pezizomycotina</taxon>
        <taxon>Pezizomycetes</taxon>
        <taxon>Pezizales</taxon>
        <taxon>Tuberaceae</taxon>
        <taxon>Tuber</taxon>
    </lineage>
</organism>
<sequence>MAPVLRTRKSLPPVTPTPVQRKPKPKSKRKPKPKSKRQPSARKHHVGKGDVGLRNRSADVPLVRSQSVHESSPLLTQPLLVSLMPDALATESGTSAGPPFIFHYNGLRVIGGTFEQRAAVITSALESNNSRDPKSNPAIGEGSTSYGGASLAGCKRPEEDVVLPE</sequence>
<dbReference type="Proteomes" id="UP001412239">
    <property type="component" value="Unassembled WGS sequence"/>
</dbReference>
<feature type="region of interest" description="Disordered" evidence="1">
    <location>
        <begin position="1"/>
        <end position="73"/>
    </location>
</feature>
<reference evidence="2" key="1">
    <citation type="submission" date="2015-10" db="EMBL/GenBank/DDBJ databases">
        <authorList>
            <person name="Regsiter A."/>
            <person name="william w."/>
        </authorList>
    </citation>
    <scope>NUCLEOTIDE SEQUENCE</scope>
    <source>
        <strain evidence="2">Montdore</strain>
    </source>
</reference>
<accession>A0A292Q8D5</accession>
<evidence type="ECO:0000313" key="2">
    <source>
        <dbReference type="EMBL" id="CUS15664.1"/>
    </source>
</evidence>
<protein>
    <submittedName>
        <fullName evidence="2">Uncharacterized protein</fullName>
    </submittedName>
</protein>
<proteinExistence type="predicted"/>
<name>A0A292Q8D5_9PEZI</name>